<evidence type="ECO:0000313" key="3">
    <source>
        <dbReference type="Proteomes" id="UP000633205"/>
    </source>
</evidence>
<keyword evidence="3" id="KW-1185">Reference proteome</keyword>
<feature type="transmembrane region" description="Helical" evidence="1">
    <location>
        <begin position="17"/>
        <end position="39"/>
    </location>
</feature>
<reference evidence="2" key="2">
    <citation type="submission" date="2020-09" db="EMBL/GenBank/DDBJ databases">
        <authorList>
            <person name="Sun Q."/>
            <person name="Zhou Y."/>
        </authorList>
    </citation>
    <scope>NUCLEOTIDE SEQUENCE</scope>
    <source>
        <strain evidence="2">CGMCC 1.15152</strain>
    </source>
</reference>
<dbReference type="AlphaFoldDB" id="A0A916Y6V8"/>
<keyword evidence="1" id="KW-1133">Transmembrane helix</keyword>
<name>A0A916Y6V8_9MICO</name>
<evidence type="ECO:0000313" key="2">
    <source>
        <dbReference type="EMBL" id="GGD32783.1"/>
    </source>
</evidence>
<reference evidence="2" key="1">
    <citation type="journal article" date="2014" name="Int. J. Syst. Evol. Microbiol.">
        <title>Complete genome sequence of Corynebacterium casei LMG S-19264T (=DSM 44701T), isolated from a smear-ripened cheese.</title>
        <authorList>
            <consortium name="US DOE Joint Genome Institute (JGI-PGF)"/>
            <person name="Walter F."/>
            <person name="Albersmeier A."/>
            <person name="Kalinowski J."/>
            <person name="Ruckert C."/>
        </authorList>
    </citation>
    <scope>NUCLEOTIDE SEQUENCE</scope>
    <source>
        <strain evidence="2">CGMCC 1.15152</strain>
    </source>
</reference>
<proteinExistence type="predicted"/>
<dbReference type="PROSITE" id="PS51257">
    <property type="entry name" value="PROKAR_LIPOPROTEIN"/>
    <property type="match status" value="1"/>
</dbReference>
<protein>
    <recommendedName>
        <fullName evidence="4">Multidrug ABC transporter ATPase</fullName>
    </recommendedName>
</protein>
<feature type="transmembrane region" description="Helical" evidence="1">
    <location>
        <begin position="59"/>
        <end position="78"/>
    </location>
</feature>
<gene>
    <name evidence="2" type="ORF">GCM10010915_11460</name>
</gene>
<dbReference type="RefSeq" id="WP_188711320.1">
    <property type="nucleotide sequence ID" value="NZ_BMHO01000001.1"/>
</dbReference>
<evidence type="ECO:0000256" key="1">
    <source>
        <dbReference type="SAM" id="Phobius"/>
    </source>
</evidence>
<comment type="caution">
    <text evidence="2">The sequence shown here is derived from an EMBL/GenBank/DDBJ whole genome shotgun (WGS) entry which is preliminary data.</text>
</comment>
<keyword evidence="1" id="KW-0472">Membrane</keyword>
<evidence type="ECO:0008006" key="4">
    <source>
        <dbReference type="Google" id="ProtNLM"/>
    </source>
</evidence>
<dbReference type="EMBL" id="BMHO01000001">
    <property type="protein sequence ID" value="GGD32783.1"/>
    <property type="molecule type" value="Genomic_DNA"/>
</dbReference>
<dbReference type="Proteomes" id="UP000633205">
    <property type="component" value="Unassembled WGS sequence"/>
</dbReference>
<sequence length="86" mass="9190">MSNKPDSTPPVRRVDRILAFTSIGVLAVSIGCFVAVIVAGAVGVDDYGGVWPAVFAVQMYGPILAFILLLIVLISSFVRRGRANRQ</sequence>
<accession>A0A916Y6V8</accession>
<keyword evidence="1" id="KW-0812">Transmembrane</keyword>
<organism evidence="2 3">
    <name type="scientific">Microbacterium faecale</name>
    <dbReference type="NCBI Taxonomy" id="1804630"/>
    <lineage>
        <taxon>Bacteria</taxon>
        <taxon>Bacillati</taxon>
        <taxon>Actinomycetota</taxon>
        <taxon>Actinomycetes</taxon>
        <taxon>Micrococcales</taxon>
        <taxon>Microbacteriaceae</taxon>
        <taxon>Microbacterium</taxon>
    </lineage>
</organism>